<evidence type="ECO:0000256" key="1">
    <source>
        <dbReference type="SAM" id="SignalP"/>
    </source>
</evidence>
<dbReference type="EMBL" id="SLXL01000015">
    <property type="protein sequence ID" value="TCP20923.1"/>
    <property type="molecule type" value="Genomic_DNA"/>
</dbReference>
<evidence type="ECO:0000313" key="2">
    <source>
        <dbReference type="EMBL" id="TCP20923.1"/>
    </source>
</evidence>
<protein>
    <submittedName>
        <fullName evidence="2">Cobalt/nickel transport protein</fullName>
    </submittedName>
</protein>
<keyword evidence="3" id="KW-1185">Reference proteome</keyword>
<proteinExistence type="predicted"/>
<organism evidence="2 3">
    <name type="scientific">Rhodovulum adriaticum</name>
    <name type="common">Rhodopseudomonas adriatica</name>
    <dbReference type="NCBI Taxonomy" id="35804"/>
    <lineage>
        <taxon>Bacteria</taxon>
        <taxon>Pseudomonadati</taxon>
        <taxon>Pseudomonadota</taxon>
        <taxon>Alphaproteobacteria</taxon>
        <taxon>Rhodobacterales</taxon>
        <taxon>Paracoccaceae</taxon>
        <taxon>Rhodovulum</taxon>
    </lineage>
</organism>
<comment type="caution">
    <text evidence="2">The sequence shown here is derived from an EMBL/GenBank/DDBJ whole genome shotgun (WGS) entry which is preliminary data.</text>
</comment>
<accession>A0A4R2NHM5</accession>
<evidence type="ECO:0000313" key="3">
    <source>
        <dbReference type="Proteomes" id="UP000295733"/>
    </source>
</evidence>
<feature type="signal peptide" evidence="1">
    <location>
        <begin position="1"/>
        <end position="21"/>
    </location>
</feature>
<gene>
    <name evidence="2" type="ORF">EV656_11544</name>
</gene>
<dbReference type="AlphaFoldDB" id="A0A4R2NHM5"/>
<sequence>MMKRLFASAALAALTAAPAFAHFQLVYSPDPNIERPGDVPLKLIFWHPMENGHAMDMGTPEDLFALFKGDRIDLTGSLSPITFAGADNTAAAYQATLPVKRNGDYIVALTPAPYYEGSEDIYIQQITKVFFNKGGVPTGWNEPAGLPTEFVPLNKPNNVIAGSTFSAQLLSEGEPVPGAEIEIEYIAAEPDMDTNAAGAASVGAMPGGALVAITDENGVFTFGIPRAGHWGFAALGSGPETEHQGKELSQDAVIWIKAYELK</sequence>
<dbReference type="Proteomes" id="UP000295733">
    <property type="component" value="Unassembled WGS sequence"/>
</dbReference>
<dbReference type="InterPro" id="IPR019613">
    <property type="entry name" value="DUF4198"/>
</dbReference>
<feature type="chain" id="PRO_5020920354" evidence="1">
    <location>
        <begin position="22"/>
        <end position="262"/>
    </location>
</feature>
<dbReference type="Pfam" id="PF10670">
    <property type="entry name" value="DUF4198"/>
    <property type="match status" value="1"/>
</dbReference>
<reference evidence="2 3" key="1">
    <citation type="submission" date="2019-03" db="EMBL/GenBank/DDBJ databases">
        <title>Genomic Encyclopedia of Type Strains, Phase IV (KMG-IV): sequencing the most valuable type-strain genomes for metagenomic binning, comparative biology and taxonomic classification.</title>
        <authorList>
            <person name="Goeker M."/>
        </authorList>
    </citation>
    <scope>NUCLEOTIDE SEQUENCE [LARGE SCALE GENOMIC DNA]</scope>
    <source>
        <strain evidence="2 3">DSM 2781</strain>
    </source>
</reference>
<name>A0A4R2NHM5_RHOAD</name>
<keyword evidence="1" id="KW-0732">Signal</keyword>